<dbReference type="Pfam" id="PF00196">
    <property type="entry name" value="GerE"/>
    <property type="match status" value="1"/>
</dbReference>
<dbReference type="CDD" id="cd17535">
    <property type="entry name" value="REC_NarL-like"/>
    <property type="match status" value="1"/>
</dbReference>
<evidence type="ECO:0000259" key="5">
    <source>
        <dbReference type="PROSITE" id="PS50110"/>
    </source>
</evidence>
<dbReference type="Gene3D" id="3.40.50.2300">
    <property type="match status" value="1"/>
</dbReference>
<dbReference type="Proteomes" id="UP000094622">
    <property type="component" value="Unassembled WGS sequence"/>
</dbReference>
<dbReference type="Pfam" id="PF00072">
    <property type="entry name" value="Response_reg"/>
    <property type="match status" value="1"/>
</dbReference>
<dbReference type="InterPro" id="IPR011006">
    <property type="entry name" value="CheY-like_superfamily"/>
</dbReference>
<gene>
    <name evidence="6" type="primary">degU_3</name>
    <name evidence="6" type="ORF">A6302_02209</name>
</gene>
<proteinExistence type="predicted"/>
<keyword evidence="7" id="KW-1185">Reference proteome</keyword>
<dbReference type="CDD" id="cd06170">
    <property type="entry name" value="LuxR_C_like"/>
    <property type="match status" value="1"/>
</dbReference>
<evidence type="ECO:0000256" key="2">
    <source>
        <dbReference type="ARBA" id="ARBA00023125"/>
    </source>
</evidence>
<sequence>MPSSISDVPSTVAPRRALVVEDMPETRVLLRRALQLAFPGIAVSEAGDLATARAVLGGPDAHGALPFDLALVDIGLPDGSGLDLIAELARNRPGVLPVVTTIFDDDTHIFDAIGAGAQGYLLKDRDAEHLVGYLRRIDAGDPPLSPAVARRIMTHFRSRPAASPAGQEEVGVAVPETAGPELADAAALTPREAEVLSQIGKGARVPEVAYRLGLSEQTVATYVKTIYRKLRISSRAEAALEAARRGLI</sequence>
<feature type="domain" description="HTH luxR-type" evidence="4">
    <location>
        <begin position="181"/>
        <end position="246"/>
    </location>
</feature>
<dbReference type="PANTHER" id="PTHR43214">
    <property type="entry name" value="TWO-COMPONENT RESPONSE REGULATOR"/>
    <property type="match status" value="1"/>
</dbReference>
<dbReference type="InterPro" id="IPR001789">
    <property type="entry name" value="Sig_transdc_resp-reg_receiver"/>
</dbReference>
<dbReference type="SMART" id="SM00421">
    <property type="entry name" value="HTH_LUXR"/>
    <property type="match status" value="1"/>
</dbReference>
<dbReference type="InterPro" id="IPR039420">
    <property type="entry name" value="WalR-like"/>
</dbReference>
<evidence type="ECO:0000313" key="6">
    <source>
        <dbReference type="EMBL" id="ODN70467.1"/>
    </source>
</evidence>
<dbReference type="GO" id="GO:0000160">
    <property type="term" value="P:phosphorelay signal transduction system"/>
    <property type="evidence" value="ECO:0007669"/>
    <property type="project" value="InterPro"/>
</dbReference>
<dbReference type="RefSeq" id="WP_245294010.1">
    <property type="nucleotide sequence ID" value="NZ_MCRJ01000049.1"/>
</dbReference>
<dbReference type="InterPro" id="IPR016032">
    <property type="entry name" value="Sig_transdc_resp-reg_C-effctor"/>
</dbReference>
<dbReference type="EMBL" id="MCRJ01000049">
    <property type="protein sequence ID" value="ODN70467.1"/>
    <property type="molecule type" value="Genomic_DNA"/>
</dbReference>
<feature type="domain" description="Response regulatory" evidence="5">
    <location>
        <begin position="16"/>
        <end position="138"/>
    </location>
</feature>
<dbReference type="PRINTS" id="PR00038">
    <property type="entry name" value="HTHLUXR"/>
</dbReference>
<comment type="caution">
    <text evidence="6">The sequence shown here is derived from an EMBL/GenBank/DDBJ whole genome shotgun (WGS) entry which is preliminary data.</text>
</comment>
<keyword evidence="1 3" id="KW-0597">Phosphoprotein</keyword>
<dbReference type="SUPFAM" id="SSF52172">
    <property type="entry name" value="CheY-like"/>
    <property type="match status" value="1"/>
</dbReference>
<dbReference type="InterPro" id="IPR000792">
    <property type="entry name" value="Tscrpt_reg_LuxR_C"/>
</dbReference>
<dbReference type="PANTHER" id="PTHR43214:SF43">
    <property type="entry name" value="TWO-COMPONENT RESPONSE REGULATOR"/>
    <property type="match status" value="1"/>
</dbReference>
<dbReference type="Gene3D" id="1.10.10.10">
    <property type="entry name" value="Winged helix-like DNA-binding domain superfamily/Winged helix DNA-binding domain"/>
    <property type="match status" value="1"/>
</dbReference>
<dbReference type="AlphaFoldDB" id="A0A1E3H2C1"/>
<dbReference type="GO" id="GO:0006355">
    <property type="term" value="P:regulation of DNA-templated transcription"/>
    <property type="evidence" value="ECO:0007669"/>
    <property type="project" value="InterPro"/>
</dbReference>
<evidence type="ECO:0000256" key="1">
    <source>
        <dbReference type="ARBA" id="ARBA00022553"/>
    </source>
</evidence>
<feature type="modified residue" description="4-aspartylphosphate" evidence="3">
    <location>
        <position position="73"/>
    </location>
</feature>
<evidence type="ECO:0000256" key="3">
    <source>
        <dbReference type="PROSITE-ProRule" id="PRU00169"/>
    </source>
</evidence>
<protein>
    <submittedName>
        <fullName evidence="6">Transcriptional regulatory protein DegU</fullName>
    </submittedName>
</protein>
<dbReference type="PROSITE" id="PS50110">
    <property type="entry name" value="RESPONSE_REGULATORY"/>
    <property type="match status" value="1"/>
</dbReference>
<dbReference type="InterPro" id="IPR058245">
    <property type="entry name" value="NreC/VraR/RcsB-like_REC"/>
</dbReference>
<dbReference type="SUPFAM" id="SSF46894">
    <property type="entry name" value="C-terminal effector domain of the bipartite response regulators"/>
    <property type="match status" value="1"/>
</dbReference>
<dbReference type="InterPro" id="IPR036388">
    <property type="entry name" value="WH-like_DNA-bd_sf"/>
</dbReference>
<keyword evidence="2" id="KW-0238">DNA-binding</keyword>
<evidence type="ECO:0000259" key="4">
    <source>
        <dbReference type="PROSITE" id="PS50043"/>
    </source>
</evidence>
<name>A0A1E3H2C1_9HYPH</name>
<organism evidence="6 7">
    <name type="scientific">Methylobrevis pamukkalensis</name>
    <dbReference type="NCBI Taxonomy" id="1439726"/>
    <lineage>
        <taxon>Bacteria</taxon>
        <taxon>Pseudomonadati</taxon>
        <taxon>Pseudomonadota</taxon>
        <taxon>Alphaproteobacteria</taxon>
        <taxon>Hyphomicrobiales</taxon>
        <taxon>Pleomorphomonadaceae</taxon>
        <taxon>Methylobrevis</taxon>
    </lineage>
</organism>
<evidence type="ECO:0000313" key="7">
    <source>
        <dbReference type="Proteomes" id="UP000094622"/>
    </source>
</evidence>
<dbReference type="PROSITE" id="PS50043">
    <property type="entry name" value="HTH_LUXR_2"/>
    <property type="match status" value="1"/>
</dbReference>
<dbReference type="GO" id="GO:0003677">
    <property type="term" value="F:DNA binding"/>
    <property type="evidence" value="ECO:0007669"/>
    <property type="project" value="UniProtKB-KW"/>
</dbReference>
<dbReference type="SMART" id="SM00448">
    <property type="entry name" value="REC"/>
    <property type="match status" value="1"/>
</dbReference>
<reference evidence="6 7" key="1">
    <citation type="submission" date="2016-07" db="EMBL/GenBank/DDBJ databases">
        <title>Draft Genome Sequence of Methylobrevis pamukkalensis PK2.</title>
        <authorList>
            <person name="Vasilenko O.V."/>
            <person name="Doronina N.V."/>
            <person name="Shmareva M.N."/>
            <person name="Tarlachkov S.V."/>
            <person name="Mustakhimov I."/>
            <person name="Trotsenko Y.A."/>
        </authorList>
    </citation>
    <scope>NUCLEOTIDE SEQUENCE [LARGE SCALE GENOMIC DNA]</scope>
    <source>
        <strain evidence="6 7">PK2</strain>
    </source>
</reference>
<accession>A0A1E3H2C1</accession>